<dbReference type="KEGG" id="sulg:FJR48_04495"/>
<gene>
    <name evidence="1" type="ORF">FJR48_04495</name>
</gene>
<dbReference type="OrthoDB" id="5372287at2"/>
<name>A0A5P8NZZ2_9BACT</name>
<proteinExistence type="predicted"/>
<sequence>MSEKTEQVFSSVVSHNPYDNDYVSGISSFLAYDKDITFKKGQYSISYINTDSFINAQISISKNIPEEDIYDAILSKTYDELALDQALSYKIEYIELYNALDAENKYFNVFIVDPLVIDETFEESIKQIKYIDTIIPSPLLFKSLYSKELITNSGAHVFLYFERTSAFIAIYNEKDFIFSKTIEYSFEQLHENFCELYGERIEFEEFIDFIKNEDLKNTISPYKEFFIKLYKDVFYNINDILTYVKRAYEIKKFEYIYIGTQFQTASNLDEICEFELQIKTSILDFDYGFESAEGENISLLHSLMQLHVILPDEEKYICNFTNYERPPRFIQRESGKLILIAAASLVLGFAYPVGNWIASYAQGLQKDILNNEYVEIHNKKTTREATIKNRMADKNKALKLLNEQKNSYIDKKGTLVKIHDVKVNYLMKAKTLTSLTKDLNNFNVKLESVLYAQKEKSDKFELGLVSYKSIRITKLIKHLTKIYEGTMKFSIDKIFYDEDEKKYFSTLKVEVL</sequence>
<dbReference type="RefSeq" id="WP_152306965.1">
    <property type="nucleotide sequence ID" value="NZ_CP043617.1"/>
</dbReference>
<dbReference type="AlphaFoldDB" id="A0A5P8NZZ2"/>
<organism evidence="1 2">
    <name type="scientific">Sulfurimonas lithotrophica</name>
    <dbReference type="NCBI Taxonomy" id="2590022"/>
    <lineage>
        <taxon>Bacteria</taxon>
        <taxon>Pseudomonadati</taxon>
        <taxon>Campylobacterota</taxon>
        <taxon>Epsilonproteobacteria</taxon>
        <taxon>Campylobacterales</taxon>
        <taxon>Sulfurimonadaceae</taxon>
        <taxon>Sulfurimonas</taxon>
    </lineage>
</organism>
<dbReference type="Proteomes" id="UP000326944">
    <property type="component" value="Chromosome"/>
</dbReference>
<keyword evidence="2" id="KW-1185">Reference proteome</keyword>
<dbReference type="EMBL" id="CP043617">
    <property type="protein sequence ID" value="QFR49022.1"/>
    <property type="molecule type" value="Genomic_DNA"/>
</dbReference>
<evidence type="ECO:0000313" key="2">
    <source>
        <dbReference type="Proteomes" id="UP000326944"/>
    </source>
</evidence>
<protein>
    <submittedName>
        <fullName evidence="1">Uncharacterized protein</fullName>
    </submittedName>
</protein>
<reference evidence="1 2" key="1">
    <citation type="submission" date="2019-09" db="EMBL/GenBank/DDBJ databases">
        <title>Sulfurimonas gotlandica sp. nov., a chemoautotrophic and psychrotolerant epsilonproteobacterium isolated from a pelagic redoxcline, and an emended description of the genus Sulfurimonas.</title>
        <authorList>
            <person name="Wang S."/>
            <person name="Jiang L."/>
            <person name="Shao S."/>
        </authorList>
    </citation>
    <scope>NUCLEOTIDE SEQUENCE [LARGE SCALE GENOMIC DNA]</scope>
    <source>
        <strain evidence="1 2">GYSZ_1</strain>
    </source>
</reference>
<evidence type="ECO:0000313" key="1">
    <source>
        <dbReference type="EMBL" id="QFR49022.1"/>
    </source>
</evidence>
<accession>A0A5P8NZZ2</accession>